<dbReference type="Proteomes" id="UP001599542">
    <property type="component" value="Unassembled WGS sequence"/>
</dbReference>
<evidence type="ECO:0000256" key="2">
    <source>
        <dbReference type="ARBA" id="ARBA00005262"/>
    </source>
</evidence>
<feature type="transmembrane region" description="Helical" evidence="8">
    <location>
        <begin position="158"/>
        <end position="183"/>
    </location>
</feature>
<dbReference type="InterPro" id="IPR003370">
    <property type="entry name" value="Chromate_transpt"/>
</dbReference>
<gene>
    <name evidence="9" type="ORF">ACFW6T_33635</name>
</gene>
<sequence length="428" mass="42755">MADGTADGAGGRVPLRVIAREWGRIGVLGFGGPPAHILLLRRLCVERRGWIAANEFEDGIAATNLLPGPASTQLAIFTAWRLRGTAGALVGGAAFILPGLVLILLLAALFLAGNPPRWVLGAAAGAGAAVAAVAVQAATTLVPPSLSRSGPGPARVRWAAYLLLGAAAAILTGPWLVLVLLATGAAEIAFRRRGRPGPGPGSAPAGTSPTGDAAQGRPDADPPAPPAPPTPSDPPAPRPLLPLLAPGLAATGGLGALAWVALKVGALSYGGGFVIIPLMQHDAVERYHWMTDGQFLNAVALGQITPGPVVQTVSVVGYAAAGVLGGLLAAAVAFAPSFLFVLFGAAHFDRLRANTSVQDFLTGAGPAVIGAIAGSALPLALALGRPWQYAVLALAALWLLALRRGVVPCLLGAAGLGVLAAAAGFALP</sequence>
<feature type="region of interest" description="Disordered" evidence="7">
    <location>
        <begin position="192"/>
        <end position="239"/>
    </location>
</feature>
<feature type="compositionally biased region" description="Pro residues" evidence="7">
    <location>
        <begin position="221"/>
        <end position="239"/>
    </location>
</feature>
<evidence type="ECO:0000256" key="3">
    <source>
        <dbReference type="ARBA" id="ARBA00022475"/>
    </source>
</evidence>
<dbReference type="InterPro" id="IPR014047">
    <property type="entry name" value="Chr_Tranpt_l_chain"/>
</dbReference>
<keyword evidence="4 8" id="KW-0812">Transmembrane</keyword>
<evidence type="ECO:0000256" key="4">
    <source>
        <dbReference type="ARBA" id="ARBA00022692"/>
    </source>
</evidence>
<evidence type="ECO:0000256" key="8">
    <source>
        <dbReference type="SAM" id="Phobius"/>
    </source>
</evidence>
<keyword evidence="10" id="KW-1185">Reference proteome</keyword>
<feature type="transmembrane region" description="Helical" evidence="8">
    <location>
        <begin position="118"/>
        <end position="138"/>
    </location>
</feature>
<evidence type="ECO:0000313" key="10">
    <source>
        <dbReference type="Proteomes" id="UP001599542"/>
    </source>
</evidence>
<feature type="transmembrane region" description="Helical" evidence="8">
    <location>
        <begin position="360"/>
        <end position="380"/>
    </location>
</feature>
<evidence type="ECO:0000256" key="1">
    <source>
        <dbReference type="ARBA" id="ARBA00004651"/>
    </source>
</evidence>
<comment type="subcellular location">
    <subcellularLocation>
        <location evidence="1">Cell membrane</location>
        <topology evidence="1">Multi-pass membrane protein</topology>
    </subcellularLocation>
</comment>
<dbReference type="InterPro" id="IPR052518">
    <property type="entry name" value="CHR_Transporter"/>
</dbReference>
<reference evidence="9 10" key="1">
    <citation type="submission" date="2024-09" db="EMBL/GenBank/DDBJ databases">
        <title>The Natural Products Discovery Center: Release of the First 8490 Sequenced Strains for Exploring Actinobacteria Biosynthetic Diversity.</title>
        <authorList>
            <person name="Kalkreuter E."/>
            <person name="Kautsar S.A."/>
            <person name="Yang D."/>
            <person name="Bader C.D."/>
            <person name="Teijaro C.N."/>
            <person name="Fluegel L."/>
            <person name="Davis C.M."/>
            <person name="Simpson J.R."/>
            <person name="Lauterbach L."/>
            <person name="Steele A.D."/>
            <person name="Gui C."/>
            <person name="Meng S."/>
            <person name="Li G."/>
            <person name="Viehrig K."/>
            <person name="Ye F."/>
            <person name="Su P."/>
            <person name="Kiefer A.F."/>
            <person name="Nichols A."/>
            <person name="Cepeda A.J."/>
            <person name="Yan W."/>
            <person name="Fan B."/>
            <person name="Jiang Y."/>
            <person name="Adhikari A."/>
            <person name="Zheng C.-J."/>
            <person name="Schuster L."/>
            <person name="Cowan T.M."/>
            <person name="Smanski M.J."/>
            <person name="Chevrette M.G."/>
            <person name="De Carvalho L.P.S."/>
            <person name="Shen B."/>
        </authorList>
    </citation>
    <scope>NUCLEOTIDE SEQUENCE [LARGE SCALE GENOMIC DNA]</scope>
    <source>
        <strain evidence="9 10">NPDC058753</strain>
    </source>
</reference>
<keyword evidence="3" id="KW-1003">Cell membrane</keyword>
<feature type="compositionally biased region" description="Low complexity" evidence="7">
    <location>
        <begin position="202"/>
        <end position="217"/>
    </location>
</feature>
<evidence type="ECO:0000313" key="9">
    <source>
        <dbReference type="EMBL" id="MFE1356916.1"/>
    </source>
</evidence>
<proteinExistence type="inferred from homology"/>
<comment type="caution">
    <text evidence="9">The sequence shown here is derived from an EMBL/GenBank/DDBJ whole genome shotgun (WGS) entry which is preliminary data.</text>
</comment>
<feature type="transmembrane region" description="Helical" evidence="8">
    <location>
        <begin position="315"/>
        <end position="348"/>
    </location>
</feature>
<keyword evidence="5 8" id="KW-1133">Transmembrane helix</keyword>
<dbReference type="PANTHER" id="PTHR43663:SF1">
    <property type="entry name" value="CHROMATE TRANSPORTER"/>
    <property type="match status" value="1"/>
</dbReference>
<feature type="transmembrane region" description="Helical" evidence="8">
    <location>
        <begin position="409"/>
        <end position="427"/>
    </location>
</feature>
<feature type="transmembrane region" description="Helical" evidence="8">
    <location>
        <begin position="88"/>
        <end position="111"/>
    </location>
</feature>
<dbReference type="PANTHER" id="PTHR43663">
    <property type="entry name" value="CHROMATE TRANSPORT PROTEIN-RELATED"/>
    <property type="match status" value="1"/>
</dbReference>
<evidence type="ECO:0000256" key="5">
    <source>
        <dbReference type="ARBA" id="ARBA00022989"/>
    </source>
</evidence>
<keyword evidence="6 8" id="KW-0472">Membrane</keyword>
<dbReference type="RefSeq" id="WP_380328022.1">
    <property type="nucleotide sequence ID" value="NZ_JBHYPW010000044.1"/>
</dbReference>
<name>A0ABW6GW81_9ACTN</name>
<accession>A0ABW6GW81</accession>
<evidence type="ECO:0000256" key="6">
    <source>
        <dbReference type="ARBA" id="ARBA00023136"/>
    </source>
</evidence>
<organism evidence="9 10">
    <name type="scientific">Kitasatospora phosalacinea</name>
    <dbReference type="NCBI Taxonomy" id="2065"/>
    <lineage>
        <taxon>Bacteria</taxon>
        <taxon>Bacillati</taxon>
        <taxon>Actinomycetota</taxon>
        <taxon>Actinomycetes</taxon>
        <taxon>Kitasatosporales</taxon>
        <taxon>Streptomycetaceae</taxon>
        <taxon>Kitasatospora</taxon>
    </lineage>
</organism>
<dbReference type="Pfam" id="PF02417">
    <property type="entry name" value="Chromate_transp"/>
    <property type="match status" value="2"/>
</dbReference>
<dbReference type="PIRSF" id="PIRSF004810">
    <property type="entry name" value="ChrA"/>
    <property type="match status" value="1"/>
</dbReference>
<evidence type="ECO:0000256" key="7">
    <source>
        <dbReference type="SAM" id="MobiDB-lite"/>
    </source>
</evidence>
<comment type="similarity">
    <text evidence="2">Belongs to the chromate ion transporter (CHR) (TC 2.A.51) family.</text>
</comment>
<protein>
    <submittedName>
        <fullName evidence="9">Chromate transporter</fullName>
    </submittedName>
</protein>
<dbReference type="EMBL" id="JBHYPX010000111">
    <property type="protein sequence ID" value="MFE1356916.1"/>
    <property type="molecule type" value="Genomic_DNA"/>
</dbReference>